<accession>A0A2M8KRS2</accession>
<dbReference type="EMBL" id="PFED01000161">
    <property type="protein sequence ID" value="PJE62628.1"/>
    <property type="molecule type" value="Genomic_DNA"/>
</dbReference>
<feature type="region of interest" description="Disordered" evidence="1">
    <location>
        <begin position="128"/>
        <end position="168"/>
    </location>
</feature>
<dbReference type="GO" id="GO:0046872">
    <property type="term" value="F:metal ion binding"/>
    <property type="evidence" value="ECO:0007669"/>
    <property type="project" value="InterPro"/>
</dbReference>
<evidence type="ECO:0000313" key="5">
    <source>
        <dbReference type="Proteomes" id="UP000229554"/>
    </source>
</evidence>
<protein>
    <recommendedName>
        <fullName evidence="3">Fibronectin type-III domain-containing protein</fullName>
    </recommendedName>
</protein>
<reference evidence="5" key="1">
    <citation type="submission" date="2017-09" db="EMBL/GenBank/DDBJ databases">
        <title>Depth-based differentiation of microbial function through sediment-hosted aquifers and enrichment of novel symbionts in the deep terrestrial subsurface.</title>
        <authorList>
            <person name="Probst A.J."/>
            <person name="Ladd B."/>
            <person name="Jarett J.K."/>
            <person name="Geller-Mcgrath D.E."/>
            <person name="Sieber C.M.K."/>
            <person name="Emerson J.B."/>
            <person name="Anantharaman K."/>
            <person name="Thomas B.C."/>
            <person name="Malmstrom R."/>
            <person name="Stieglmeier M."/>
            <person name="Klingl A."/>
            <person name="Woyke T."/>
            <person name="Ryan C.M."/>
            <person name="Banfield J.F."/>
        </authorList>
    </citation>
    <scope>NUCLEOTIDE SEQUENCE [LARGE SCALE GENOMIC DNA]</scope>
</reference>
<dbReference type="PROSITE" id="PS50853">
    <property type="entry name" value="FN3"/>
    <property type="match status" value="1"/>
</dbReference>
<sequence length="168" mass="17921">MALKEKQIRVATITLGVVGIVLVGVILFNLLKDKFVSASNIAPKDVAISKITQTSAKVTWTTDSESQSVIEYGTSPTSLTFFAPESTKTKSHEVELNLLTPETTYYFQISTADKKFSNGGVPWTLTTLGESTISPTPPTTTVSPNPNETTTPIPTPSDSIQSTPTPSG</sequence>
<dbReference type="SUPFAM" id="SSF49363">
    <property type="entry name" value="Purple acid phosphatase, N-terminal domain"/>
    <property type="match status" value="1"/>
</dbReference>
<dbReference type="InterPro" id="IPR003961">
    <property type="entry name" value="FN3_dom"/>
</dbReference>
<evidence type="ECO:0000313" key="4">
    <source>
        <dbReference type="EMBL" id="PJE62628.1"/>
    </source>
</evidence>
<organism evidence="4 5">
    <name type="scientific">Candidatus Roizmanbacteria bacterium CG10_big_fil_rev_8_21_14_0_10_39_6</name>
    <dbReference type="NCBI Taxonomy" id="1974853"/>
    <lineage>
        <taxon>Bacteria</taxon>
        <taxon>Candidatus Roizmaniibacteriota</taxon>
    </lineage>
</organism>
<evidence type="ECO:0000256" key="1">
    <source>
        <dbReference type="SAM" id="MobiDB-lite"/>
    </source>
</evidence>
<dbReference type="AlphaFoldDB" id="A0A2M8KRS2"/>
<proteinExistence type="predicted"/>
<evidence type="ECO:0000256" key="2">
    <source>
        <dbReference type="SAM" id="Phobius"/>
    </source>
</evidence>
<dbReference type="Pfam" id="PF16656">
    <property type="entry name" value="Pur_ac_phosph_N"/>
    <property type="match status" value="1"/>
</dbReference>
<dbReference type="GO" id="GO:0003993">
    <property type="term" value="F:acid phosphatase activity"/>
    <property type="evidence" value="ECO:0007669"/>
    <property type="project" value="InterPro"/>
</dbReference>
<dbReference type="Proteomes" id="UP000229554">
    <property type="component" value="Unassembled WGS sequence"/>
</dbReference>
<name>A0A2M8KRS2_9BACT</name>
<keyword evidence="2" id="KW-0812">Transmembrane</keyword>
<evidence type="ECO:0000259" key="3">
    <source>
        <dbReference type="PROSITE" id="PS50853"/>
    </source>
</evidence>
<feature type="non-terminal residue" evidence="4">
    <location>
        <position position="168"/>
    </location>
</feature>
<keyword evidence="2" id="KW-0472">Membrane</keyword>
<feature type="compositionally biased region" description="Low complexity" evidence="1">
    <location>
        <begin position="130"/>
        <end position="168"/>
    </location>
</feature>
<feature type="transmembrane region" description="Helical" evidence="2">
    <location>
        <begin position="12"/>
        <end position="31"/>
    </location>
</feature>
<gene>
    <name evidence="4" type="ORF">COU88_04010</name>
</gene>
<comment type="caution">
    <text evidence="4">The sequence shown here is derived from an EMBL/GenBank/DDBJ whole genome shotgun (WGS) entry which is preliminary data.</text>
</comment>
<dbReference type="InterPro" id="IPR008963">
    <property type="entry name" value="Purple_acid_Pase-like_N"/>
</dbReference>
<dbReference type="CDD" id="cd00063">
    <property type="entry name" value="FN3"/>
    <property type="match status" value="1"/>
</dbReference>
<dbReference type="InterPro" id="IPR015914">
    <property type="entry name" value="PAPs_N"/>
</dbReference>
<dbReference type="SMART" id="SM00060">
    <property type="entry name" value="FN3"/>
    <property type="match status" value="1"/>
</dbReference>
<feature type="domain" description="Fibronectin type-III" evidence="3">
    <location>
        <begin position="42"/>
        <end position="139"/>
    </location>
</feature>
<dbReference type="Gene3D" id="2.60.40.380">
    <property type="entry name" value="Purple acid phosphatase-like, N-terminal"/>
    <property type="match status" value="1"/>
</dbReference>
<keyword evidence="2" id="KW-1133">Transmembrane helix</keyword>